<accession>A0ABV9HB99</accession>
<protein>
    <submittedName>
        <fullName evidence="3">SPFH domain-containing protein</fullName>
    </submittedName>
</protein>
<evidence type="ECO:0000313" key="3">
    <source>
        <dbReference type="EMBL" id="MFC4626820.1"/>
    </source>
</evidence>
<keyword evidence="4" id="KW-1185">Reference proteome</keyword>
<dbReference type="Proteomes" id="UP001596011">
    <property type="component" value="Unassembled WGS sequence"/>
</dbReference>
<name>A0ABV9HB99_9MICO</name>
<dbReference type="InterPro" id="IPR001107">
    <property type="entry name" value="Band_7"/>
</dbReference>
<evidence type="ECO:0000256" key="1">
    <source>
        <dbReference type="SAM" id="MobiDB-lite"/>
    </source>
</evidence>
<feature type="domain" description="Band 7" evidence="2">
    <location>
        <begin position="33"/>
        <end position="194"/>
    </location>
</feature>
<reference evidence="4" key="1">
    <citation type="journal article" date="2019" name="Int. J. Syst. Evol. Microbiol.">
        <title>The Global Catalogue of Microorganisms (GCM) 10K type strain sequencing project: providing services to taxonomists for standard genome sequencing and annotation.</title>
        <authorList>
            <consortium name="The Broad Institute Genomics Platform"/>
            <consortium name="The Broad Institute Genome Sequencing Center for Infectious Disease"/>
            <person name="Wu L."/>
            <person name="Ma J."/>
        </authorList>
    </citation>
    <scope>NUCLEOTIDE SEQUENCE [LARGE SCALE GENOMIC DNA]</scope>
    <source>
        <strain evidence="4">CCUG 42722</strain>
    </source>
</reference>
<dbReference type="Pfam" id="PF01145">
    <property type="entry name" value="Band_7"/>
    <property type="match status" value="1"/>
</dbReference>
<dbReference type="RefSeq" id="WP_377131292.1">
    <property type="nucleotide sequence ID" value="NZ_JBHSFI010000001.1"/>
</dbReference>
<sequence>MGTERVVVVRGPFEPKRPRHVDGDARPGSHERVVFHRGGISSVLQPGELPTSGMSWFSRQGHGTYRIVDMSSHPLLVEAPLASSDKGLAFACEVSAKWRVNDPLGAVEHAQTDVLQLVERAVLQTLRRTSRRYQMEDAPELEQAFLQSDLGALASADLEFVEVRSVDVKVDFDPAWEGEHRTRKLKEQVHRTAKADREAAGDVLNDKDGVTKEAIARDPSYATKLADDRRQRQDEDRVWGHDRESALLQARFALLRAKVQSPDTEEWEVEPLLDAMDALLIEAGSRARESEPQAIASSRTRAITEDRDVDADGEPGEAHASPGGDAPDAQD</sequence>
<gene>
    <name evidence="3" type="ORF">ACFO6V_01155</name>
</gene>
<proteinExistence type="predicted"/>
<organism evidence="3 4">
    <name type="scientific">Promicromonospora alba</name>
    <dbReference type="NCBI Taxonomy" id="1616110"/>
    <lineage>
        <taxon>Bacteria</taxon>
        <taxon>Bacillati</taxon>
        <taxon>Actinomycetota</taxon>
        <taxon>Actinomycetes</taxon>
        <taxon>Micrococcales</taxon>
        <taxon>Promicromonosporaceae</taxon>
        <taxon>Promicromonospora</taxon>
    </lineage>
</organism>
<comment type="caution">
    <text evidence="3">The sequence shown here is derived from an EMBL/GenBank/DDBJ whole genome shotgun (WGS) entry which is preliminary data.</text>
</comment>
<dbReference type="EMBL" id="JBHSFI010000001">
    <property type="protein sequence ID" value="MFC4626820.1"/>
    <property type="molecule type" value="Genomic_DNA"/>
</dbReference>
<evidence type="ECO:0000313" key="4">
    <source>
        <dbReference type="Proteomes" id="UP001596011"/>
    </source>
</evidence>
<feature type="region of interest" description="Disordered" evidence="1">
    <location>
        <begin position="284"/>
        <end position="331"/>
    </location>
</feature>
<evidence type="ECO:0000259" key="2">
    <source>
        <dbReference type="Pfam" id="PF01145"/>
    </source>
</evidence>